<sequence length="58" mass="6476">MSVAKRELGPAFLPLSVFLCAVPTNQISSNTNCTRKQTVKRVAIPVMWRETNKRGDTL</sequence>
<dbReference type="AlphaFoldDB" id="A0A6A3YDT0"/>
<gene>
    <name evidence="9" type="ORF">PF001_g7809</name>
    <name evidence="7" type="ORF">PF002_g10339</name>
    <name evidence="8" type="ORF">PF004_g7919</name>
    <name evidence="6" type="ORF">PF005_g8997</name>
    <name evidence="5" type="ORF">PF006_g8508</name>
    <name evidence="4" type="ORF">PF007_g9055</name>
    <name evidence="10" type="ORF">PF008_g8189</name>
    <name evidence="1" type="ORF">PF009_g9488</name>
    <name evidence="3" type="ORF">PF010_g8356</name>
    <name evidence="2" type="ORF">PF011_g7980</name>
</gene>
<dbReference type="Proteomes" id="UP000486351">
    <property type="component" value="Unassembled WGS sequence"/>
</dbReference>
<dbReference type="OrthoDB" id="10273915at2759"/>
<evidence type="ECO:0000313" key="16">
    <source>
        <dbReference type="Proteomes" id="UP000441208"/>
    </source>
</evidence>
<evidence type="ECO:0000313" key="17">
    <source>
        <dbReference type="Proteomes" id="UP000460718"/>
    </source>
</evidence>
<evidence type="ECO:0000313" key="12">
    <source>
        <dbReference type="Proteomes" id="UP000433483"/>
    </source>
</evidence>
<dbReference type="Proteomes" id="UP000437068">
    <property type="component" value="Unassembled WGS sequence"/>
</dbReference>
<dbReference type="EMBL" id="QXFZ01000396">
    <property type="protein sequence ID" value="KAE9118093.1"/>
    <property type="molecule type" value="Genomic_DNA"/>
</dbReference>
<evidence type="ECO:0000313" key="4">
    <source>
        <dbReference type="EMBL" id="KAE9118093.1"/>
    </source>
</evidence>
<evidence type="ECO:0000313" key="10">
    <source>
        <dbReference type="EMBL" id="KAE9346657.1"/>
    </source>
</evidence>
<name>A0A6A3YDT0_9STRA</name>
<dbReference type="EMBL" id="QXGA01000388">
    <property type="protein sequence ID" value="KAE9146766.1"/>
    <property type="molecule type" value="Genomic_DNA"/>
</dbReference>
<evidence type="ECO:0000313" key="7">
    <source>
        <dbReference type="EMBL" id="KAE9239335.1"/>
    </source>
</evidence>
<evidence type="ECO:0000313" key="1">
    <source>
        <dbReference type="EMBL" id="KAE8940711.1"/>
    </source>
</evidence>
<dbReference type="EMBL" id="QXGC01000356">
    <property type="protein sequence ID" value="KAE9239483.1"/>
    <property type="molecule type" value="Genomic_DNA"/>
</dbReference>
<dbReference type="Proteomes" id="UP000460718">
    <property type="component" value="Unassembled WGS sequence"/>
</dbReference>
<dbReference type="EMBL" id="QXFY01000362">
    <property type="protein sequence ID" value="KAE9346657.1"/>
    <property type="molecule type" value="Genomic_DNA"/>
</dbReference>
<evidence type="ECO:0000313" key="3">
    <source>
        <dbReference type="EMBL" id="KAE9118070.1"/>
    </source>
</evidence>
<dbReference type="Proteomes" id="UP000440367">
    <property type="component" value="Unassembled WGS sequence"/>
</dbReference>
<proteinExistence type="predicted"/>
<dbReference type="EMBL" id="QXGD01000449">
    <property type="protein sequence ID" value="KAE9239335.1"/>
    <property type="molecule type" value="Genomic_DNA"/>
</dbReference>
<evidence type="ECO:0000313" key="11">
    <source>
        <dbReference type="Proteomes" id="UP000429523"/>
    </source>
</evidence>
<accession>A0A6A3YDT0</accession>
<evidence type="ECO:0000313" key="5">
    <source>
        <dbReference type="EMBL" id="KAE9146766.1"/>
    </source>
</evidence>
<evidence type="ECO:0000313" key="19">
    <source>
        <dbReference type="Proteomes" id="UP000486351"/>
    </source>
</evidence>
<dbReference type="Proteomes" id="UP000429523">
    <property type="component" value="Unassembled WGS sequence"/>
</dbReference>
<organism evidence="6 12">
    <name type="scientific">Phytophthora fragariae</name>
    <dbReference type="NCBI Taxonomy" id="53985"/>
    <lineage>
        <taxon>Eukaryota</taxon>
        <taxon>Sar</taxon>
        <taxon>Stramenopiles</taxon>
        <taxon>Oomycota</taxon>
        <taxon>Peronosporomycetes</taxon>
        <taxon>Peronosporales</taxon>
        <taxon>Peronosporaceae</taxon>
        <taxon>Phytophthora</taxon>
    </lineage>
</organism>
<evidence type="ECO:0000313" key="20">
    <source>
        <dbReference type="Proteomes" id="UP000488956"/>
    </source>
</evidence>
<evidence type="ECO:0000313" key="15">
    <source>
        <dbReference type="Proteomes" id="UP000440732"/>
    </source>
</evidence>
<comment type="caution">
    <text evidence="6">The sequence shown here is derived from an EMBL/GenBank/DDBJ whole genome shotgun (WGS) entry which is preliminary data.</text>
</comment>
<reference evidence="11 12" key="1">
    <citation type="submission" date="2018-08" db="EMBL/GenBank/DDBJ databases">
        <title>Genomic investigation of the strawberry pathogen Phytophthora fragariae indicates pathogenicity is determined by transcriptional variation in three key races.</title>
        <authorList>
            <person name="Adams T.M."/>
            <person name="Armitage A.D."/>
            <person name="Sobczyk M.K."/>
            <person name="Bates H.J."/>
            <person name="Dunwell J.M."/>
            <person name="Nellist C.F."/>
            <person name="Harrison R.J."/>
        </authorList>
    </citation>
    <scope>NUCLEOTIDE SEQUENCE [LARGE SCALE GENOMIC DNA]</scope>
    <source>
        <strain evidence="9 13">A4</strain>
        <strain evidence="7 14">BC-1</strain>
        <strain evidence="8 18">BC-23</strain>
        <strain evidence="6 12">NOV-27</strain>
        <strain evidence="5 15">NOV-5</strain>
        <strain evidence="4 16">NOV-71</strain>
        <strain evidence="10 19">NOV-77</strain>
        <strain evidence="1 11">NOV-9</strain>
        <strain evidence="3 20">ONT-3</strain>
        <strain evidence="2 17">SCRP245</strain>
    </source>
</reference>
<evidence type="ECO:0000313" key="13">
    <source>
        <dbReference type="Proteomes" id="UP000437068"/>
    </source>
</evidence>
<evidence type="ECO:0000313" key="14">
    <source>
        <dbReference type="Proteomes" id="UP000440367"/>
    </source>
</evidence>
<evidence type="ECO:0000313" key="8">
    <source>
        <dbReference type="EMBL" id="KAE9239483.1"/>
    </source>
</evidence>
<dbReference type="Proteomes" id="UP000433483">
    <property type="component" value="Unassembled WGS sequence"/>
</dbReference>
<dbReference type="Proteomes" id="UP000441208">
    <property type="component" value="Unassembled WGS sequence"/>
</dbReference>
<dbReference type="EMBL" id="QXGB01000396">
    <property type="protein sequence ID" value="KAE9216607.1"/>
    <property type="molecule type" value="Genomic_DNA"/>
</dbReference>
<dbReference type="EMBL" id="QXGF01000407">
    <property type="protein sequence ID" value="KAE8940711.1"/>
    <property type="molecule type" value="Genomic_DNA"/>
</dbReference>
<dbReference type="EMBL" id="QXGE01000340">
    <property type="protein sequence ID" value="KAE9315414.1"/>
    <property type="molecule type" value="Genomic_DNA"/>
</dbReference>
<evidence type="ECO:0000313" key="6">
    <source>
        <dbReference type="EMBL" id="KAE9216607.1"/>
    </source>
</evidence>
<dbReference type="Proteomes" id="UP000488956">
    <property type="component" value="Unassembled WGS sequence"/>
</dbReference>
<dbReference type="EMBL" id="QXFW01000367">
    <property type="protein sequence ID" value="KAE9014572.1"/>
    <property type="molecule type" value="Genomic_DNA"/>
</dbReference>
<protein>
    <submittedName>
        <fullName evidence="6">Uncharacterized protein</fullName>
    </submittedName>
</protein>
<evidence type="ECO:0000313" key="18">
    <source>
        <dbReference type="Proteomes" id="UP000476176"/>
    </source>
</evidence>
<evidence type="ECO:0000313" key="2">
    <source>
        <dbReference type="EMBL" id="KAE9014572.1"/>
    </source>
</evidence>
<evidence type="ECO:0000313" key="9">
    <source>
        <dbReference type="EMBL" id="KAE9315414.1"/>
    </source>
</evidence>
<keyword evidence="12" id="KW-1185">Reference proteome</keyword>
<dbReference type="EMBL" id="QXFX01000377">
    <property type="protein sequence ID" value="KAE9118070.1"/>
    <property type="molecule type" value="Genomic_DNA"/>
</dbReference>
<dbReference type="Proteomes" id="UP000476176">
    <property type="component" value="Unassembled WGS sequence"/>
</dbReference>
<dbReference type="Proteomes" id="UP000440732">
    <property type="component" value="Unassembled WGS sequence"/>
</dbReference>